<sequence>MELIYYNSKFNRIQNLILTLDKIKLYLNNSESSGPPISIIEDNDLLDSFWKDYSLQTSSESSFFNELYQLFQKHNQMKWIELIHIIDKKKQQLNDYKEKYTILIDKNFF</sequence>
<dbReference type="AlphaFoldDB" id="A0A8S1MWG1"/>
<dbReference type="PANTHER" id="PTHR46655:SF1">
    <property type="entry name" value="HISTONE-LYSINE N-METHYLTRANSFERASE ATXR3"/>
    <property type="match status" value="1"/>
</dbReference>
<comment type="caution">
    <text evidence="1">The sequence shown here is derived from an EMBL/GenBank/DDBJ whole genome shotgun (WGS) entry which is preliminary data.</text>
</comment>
<evidence type="ECO:0000313" key="2">
    <source>
        <dbReference type="Proteomes" id="UP000692954"/>
    </source>
</evidence>
<protein>
    <submittedName>
        <fullName evidence="1">Uncharacterized protein</fullName>
    </submittedName>
</protein>
<reference evidence="1" key="1">
    <citation type="submission" date="2021-01" db="EMBL/GenBank/DDBJ databases">
        <authorList>
            <consortium name="Genoscope - CEA"/>
            <person name="William W."/>
        </authorList>
    </citation>
    <scope>NUCLEOTIDE SEQUENCE</scope>
</reference>
<dbReference type="Proteomes" id="UP000692954">
    <property type="component" value="Unassembled WGS sequence"/>
</dbReference>
<organism evidence="1 2">
    <name type="scientific">Paramecium sonneborni</name>
    <dbReference type="NCBI Taxonomy" id="65129"/>
    <lineage>
        <taxon>Eukaryota</taxon>
        <taxon>Sar</taxon>
        <taxon>Alveolata</taxon>
        <taxon>Ciliophora</taxon>
        <taxon>Intramacronucleata</taxon>
        <taxon>Oligohymenophorea</taxon>
        <taxon>Peniculida</taxon>
        <taxon>Parameciidae</taxon>
        <taxon>Paramecium</taxon>
    </lineage>
</organism>
<dbReference type="PANTHER" id="PTHR46655">
    <property type="entry name" value="HISTONE-LYSINE N-METHYLTRANSFERASE ATXR3"/>
    <property type="match status" value="1"/>
</dbReference>
<dbReference type="EMBL" id="CAJJDN010000043">
    <property type="protein sequence ID" value="CAD8082321.1"/>
    <property type="molecule type" value="Genomic_DNA"/>
</dbReference>
<name>A0A8S1MWG1_9CILI</name>
<dbReference type="OrthoDB" id="308383at2759"/>
<keyword evidence="2" id="KW-1185">Reference proteome</keyword>
<gene>
    <name evidence="1" type="ORF">PSON_ATCC_30995.1.T0430132</name>
</gene>
<proteinExistence type="predicted"/>
<accession>A0A8S1MWG1</accession>
<evidence type="ECO:0000313" key="1">
    <source>
        <dbReference type="EMBL" id="CAD8082321.1"/>
    </source>
</evidence>